<evidence type="ECO:0000256" key="1">
    <source>
        <dbReference type="SAM" id="SignalP"/>
    </source>
</evidence>
<organism evidence="2">
    <name type="scientific">Picea glauca</name>
    <name type="common">White spruce</name>
    <name type="synonym">Pinus glauca</name>
    <dbReference type="NCBI Taxonomy" id="3330"/>
    <lineage>
        <taxon>Eukaryota</taxon>
        <taxon>Viridiplantae</taxon>
        <taxon>Streptophyta</taxon>
        <taxon>Embryophyta</taxon>
        <taxon>Tracheophyta</taxon>
        <taxon>Spermatophyta</taxon>
        <taxon>Pinopsida</taxon>
        <taxon>Pinidae</taxon>
        <taxon>Conifers I</taxon>
        <taxon>Pinales</taxon>
        <taxon>Pinaceae</taxon>
        <taxon>Picea</taxon>
    </lineage>
</organism>
<protein>
    <recommendedName>
        <fullName evidence="3">Secreted protein</fullName>
    </recommendedName>
</protein>
<feature type="signal peptide" evidence="1">
    <location>
        <begin position="1"/>
        <end position="21"/>
    </location>
</feature>
<reference evidence="2" key="1">
    <citation type="journal article" date="2015" name="Genome Biol. Evol.">
        <title>Organellar Genomes of White Spruce (Picea glauca): Assembly and Annotation.</title>
        <authorList>
            <person name="Jackman S.D."/>
            <person name="Warren R.L."/>
            <person name="Gibb E.A."/>
            <person name="Vandervalk B.P."/>
            <person name="Mohamadi H."/>
            <person name="Chu J."/>
            <person name="Raymond A."/>
            <person name="Pleasance S."/>
            <person name="Coope R."/>
            <person name="Wildung M.R."/>
            <person name="Ritland C.E."/>
            <person name="Bousquet J."/>
            <person name="Jones S.J."/>
            <person name="Bohlmann J."/>
            <person name="Birol I."/>
        </authorList>
    </citation>
    <scope>NUCLEOTIDE SEQUENCE [LARGE SCALE GENOMIC DNA]</scope>
    <source>
        <tissue evidence="2">Flushing bud</tissue>
    </source>
</reference>
<accession>A0A101LXY1</accession>
<dbReference type="EMBL" id="LKAM01000007">
    <property type="protein sequence ID" value="KUM47365.1"/>
    <property type="molecule type" value="Genomic_DNA"/>
</dbReference>
<name>A0A101LXY1_PICGL</name>
<feature type="chain" id="PRO_5007100154" description="Secreted protein" evidence="1">
    <location>
        <begin position="22"/>
        <end position="68"/>
    </location>
</feature>
<dbReference type="AlphaFoldDB" id="A0A101LXY1"/>
<keyword evidence="2" id="KW-0496">Mitochondrion</keyword>
<comment type="caution">
    <text evidence="2">The sequence shown here is derived from an EMBL/GenBank/DDBJ whole genome shotgun (WGS) entry which is preliminary data.</text>
</comment>
<gene>
    <name evidence="2" type="ORF">ABT39_MTgene5550</name>
</gene>
<sequence length="68" mass="7812">MWTSHCLLKLLLGFGIGRTCLRSVVFFSCHPIHSSLSDDGRVHQWNSESRICHPRRKKMTTFDLGLPT</sequence>
<evidence type="ECO:0008006" key="3">
    <source>
        <dbReference type="Google" id="ProtNLM"/>
    </source>
</evidence>
<evidence type="ECO:0000313" key="2">
    <source>
        <dbReference type="EMBL" id="KUM47365.1"/>
    </source>
</evidence>
<proteinExistence type="predicted"/>
<geneLocation type="mitochondrion" evidence="2"/>
<keyword evidence="1" id="KW-0732">Signal</keyword>